<keyword evidence="5" id="KW-1185">Reference proteome</keyword>
<comment type="caution">
    <text evidence="4">The sequence shown here is derived from an EMBL/GenBank/DDBJ whole genome shotgun (WGS) entry which is preliminary data.</text>
</comment>
<keyword evidence="2 3" id="KW-0143">Chaperone</keyword>
<dbReference type="AlphaFoldDB" id="A0A7Y8GWW2"/>
<evidence type="ECO:0000256" key="1">
    <source>
        <dbReference type="ARBA" id="ARBA00007177"/>
    </source>
</evidence>
<evidence type="ECO:0000313" key="5">
    <source>
        <dbReference type="Proteomes" id="UP000545507"/>
    </source>
</evidence>
<proteinExistence type="inferred from homology"/>
<dbReference type="GO" id="GO:0005737">
    <property type="term" value="C:cytoplasm"/>
    <property type="evidence" value="ECO:0007669"/>
    <property type="project" value="UniProtKB-SubCell"/>
</dbReference>
<name>A0A7Y8GWW2_9BURK</name>
<comment type="similarity">
    <text evidence="1 3">Belongs to the UreD family.</text>
</comment>
<dbReference type="GO" id="GO:0016151">
    <property type="term" value="F:nickel cation binding"/>
    <property type="evidence" value="ECO:0007669"/>
    <property type="project" value="UniProtKB-UniRule"/>
</dbReference>
<reference evidence="4 5" key="1">
    <citation type="submission" date="2019-09" db="EMBL/GenBank/DDBJ databases">
        <title>Hydrogenophaga aromatica sp. nov., isolated from a para-xylene-degrading enrichment culture.</title>
        <authorList>
            <person name="Tancsics A."/>
            <person name="Banerjee S."/>
        </authorList>
    </citation>
    <scope>NUCLEOTIDE SEQUENCE [LARGE SCALE GENOMIC DNA]</scope>
    <source>
        <strain evidence="4 5">D2P1</strain>
    </source>
</reference>
<dbReference type="RefSeq" id="WP_177136244.1">
    <property type="nucleotide sequence ID" value="NZ_VYGV01000012.1"/>
</dbReference>
<keyword evidence="3" id="KW-0963">Cytoplasm</keyword>
<evidence type="ECO:0000313" key="4">
    <source>
        <dbReference type="EMBL" id="NWF46354.1"/>
    </source>
</evidence>
<sequence length="276" mass="29890">MPWHAQLLLDYRLDAQRTVLRHEHNGPLRIFKSLYPEGDAICHNVIIHPPGGLVGGDVLDVQVHVGRGAHGLISTPGATRFYASDGLPTTQQVKLVLDAGARLEWLPLEAIAYPGCQAHNSLRATLAEGAELLAWDVTALGLPTAGQAFDQGRFNQRLEIPGLWLEQARIDAADTRLLESPLGLGGQRCLGTLWLASGTPFSRERREQLLDGVRAVLDTAPAGVRAGATCPNPQLLVVRAVAPLVEPLMATLQQVWAALRPLAWGLDGTPPRIWRV</sequence>
<keyword evidence="3" id="KW-0996">Nickel insertion</keyword>
<dbReference type="EMBL" id="VYGV01000012">
    <property type="protein sequence ID" value="NWF46354.1"/>
    <property type="molecule type" value="Genomic_DNA"/>
</dbReference>
<comment type="subunit">
    <text evidence="3">UreD, UreF and UreG form a complex that acts as a GTP-hydrolysis-dependent molecular chaperone, activating the urease apoprotein by helping to assemble the nickel containing metallocenter of UreC. The UreE protein probably delivers the nickel.</text>
</comment>
<comment type="function">
    <text evidence="3">Required for maturation of urease via the functional incorporation of the urease nickel metallocenter.</text>
</comment>
<protein>
    <recommendedName>
        <fullName evidence="3">Urease accessory protein UreD</fullName>
    </recommendedName>
</protein>
<dbReference type="PANTHER" id="PTHR33643:SF1">
    <property type="entry name" value="UREASE ACCESSORY PROTEIN D"/>
    <property type="match status" value="1"/>
</dbReference>
<accession>A0A7Y8GWW2</accession>
<dbReference type="InterPro" id="IPR002669">
    <property type="entry name" value="UreD"/>
</dbReference>
<evidence type="ECO:0000256" key="3">
    <source>
        <dbReference type="HAMAP-Rule" id="MF_01384"/>
    </source>
</evidence>
<evidence type="ECO:0000256" key="2">
    <source>
        <dbReference type="ARBA" id="ARBA00023186"/>
    </source>
</evidence>
<dbReference type="Proteomes" id="UP000545507">
    <property type="component" value="Unassembled WGS sequence"/>
</dbReference>
<organism evidence="4 5">
    <name type="scientific">Hydrogenophaga aromaticivorans</name>
    <dbReference type="NCBI Taxonomy" id="2610898"/>
    <lineage>
        <taxon>Bacteria</taxon>
        <taxon>Pseudomonadati</taxon>
        <taxon>Pseudomonadota</taxon>
        <taxon>Betaproteobacteria</taxon>
        <taxon>Burkholderiales</taxon>
        <taxon>Comamonadaceae</taxon>
        <taxon>Hydrogenophaga</taxon>
    </lineage>
</organism>
<gene>
    <name evidence="3" type="primary">ureD</name>
    <name evidence="4" type="ORF">F3K02_14005</name>
</gene>
<dbReference type="HAMAP" id="MF_01384">
    <property type="entry name" value="UreD"/>
    <property type="match status" value="1"/>
</dbReference>
<comment type="subcellular location">
    <subcellularLocation>
        <location evidence="3">Cytoplasm</location>
    </subcellularLocation>
</comment>
<dbReference type="Pfam" id="PF01774">
    <property type="entry name" value="UreD"/>
    <property type="match status" value="1"/>
</dbReference>
<dbReference type="PANTHER" id="PTHR33643">
    <property type="entry name" value="UREASE ACCESSORY PROTEIN D"/>
    <property type="match status" value="1"/>
</dbReference>